<reference evidence="1 2" key="1">
    <citation type="journal article" date="2017" name="Water Res.">
        <title>Discovery and metagenomic analysis of an anammox bacterial enrichment related to Candidatus "Brocadia caroliniensis" in a full-scale glycerol-fed nitritation-denitritation separate centrate treatment process.</title>
        <authorList>
            <person name="Park H."/>
            <person name="Brotto A.C."/>
            <person name="van Loosdrecht M.C."/>
            <person name="Chandran K."/>
        </authorList>
    </citation>
    <scope>NUCLEOTIDE SEQUENCE [LARGE SCALE GENOMIC DNA]</scope>
    <source>
        <strain evidence="1">26THWARD</strain>
    </source>
</reference>
<evidence type="ECO:0000313" key="2">
    <source>
        <dbReference type="Proteomes" id="UP000189681"/>
    </source>
</evidence>
<sequence length="239" mass="28253">MPTWPIDAFTGNCENACMFLREKSRTKDGKTYRYWSVVENRRVCGRRVVQRQVLYLGGLNDNQRAGWVRTIEALWGEKIKVKQLALFPDDREELPVLACETIRVQLDKIELHRPREWGACWLGLYVWNLLELDIFWGRRLPLSREGTIWLNMLKALVCYRLIDPGSEFRFHREWYVRSAMGYLLGEDVSLAQEDKPYRCVDLLLEHRDGLFEFLKGQWVNLFGAKHDVLLYSITLLKLL</sequence>
<gene>
    <name evidence="1" type="ORF">AYP45_00205</name>
</gene>
<evidence type="ECO:0000313" key="1">
    <source>
        <dbReference type="EMBL" id="OOP58021.1"/>
    </source>
</evidence>
<dbReference type="STRING" id="1004156.AYP45_00205"/>
<comment type="caution">
    <text evidence="1">The sequence shown here is derived from an EMBL/GenBank/DDBJ whole genome shotgun (WGS) entry which is preliminary data.</text>
</comment>
<dbReference type="EMBL" id="AYTS01000003">
    <property type="protein sequence ID" value="OOP58021.1"/>
    <property type="molecule type" value="Genomic_DNA"/>
</dbReference>
<protein>
    <recommendedName>
        <fullName evidence="3">Transposase</fullName>
    </recommendedName>
</protein>
<proteinExistence type="predicted"/>
<name>A0A1V4AY61_9BACT</name>
<evidence type="ECO:0008006" key="3">
    <source>
        <dbReference type="Google" id="ProtNLM"/>
    </source>
</evidence>
<accession>A0A1V4AY61</accession>
<dbReference type="AlphaFoldDB" id="A0A1V4AY61"/>
<dbReference type="Proteomes" id="UP000189681">
    <property type="component" value="Unassembled WGS sequence"/>
</dbReference>
<organism evidence="1 2">
    <name type="scientific">Candidatus Brocadia carolinensis</name>
    <dbReference type="NCBI Taxonomy" id="1004156"/>
    <lineage>
        <taxon>Bacteria</taxon>
        <taxon>Pseudomonadati</taxon>
        <taxon>Planctomycetota</taxon>
        <taxon>Candidatus Brocadiia</taxon>
        <taxon>Candidatus Brocadiales</taxon>
        <taxon>Candidatus Brocadiaceae</taxon>
        <taxon>Candidatus Brocadia</taxon>
    </lineage>
</organism>